<name>A0A4D9DSM4_9SAUR</name>
<sequence length="127" mass="13976">MLFTLCTHLVRAGAWQQFRAEPGKQHRTKWCTPHTGYQTSPAVFAKPSEAFAFQGWQRLTDMAQPAHSSSGTEVWADGALHSLGQAGHETNALAHKGRWATARGASLLKRNLTSQGIQTHLERAQPC</sequence>
<dbReference type="EMBL" id="QXTE01000272">
    <property type="protein sequence ID" value="TFK00367.1"/>
    <property type="molecule type" value="Genomic_DNA"/>
</dbReference>
<accession>A0A4D9DSM4</accession>
<evidence type="ECO:0000313" key="1">
    <source>
        <dbReference type="EMBL" id="TFK00367.1"/>
    </source>
</evidence>
<dbReference type="AlphaFoldDB" id="A0A4D9DSM4"/>
<proteinExistence type="predicted"/>
<dbReference type="Proteomes" id="UP000297703">
    <property type="component" value="Unassembled WGS sequence"/>
</dbReference>
<evidence type="ECO:0000313" key="2">
    <source>
        <dbReference type="Proteomes" id="UP000297703"/>
    </source>
</evidence>
<protein>
    <submittedName>
        <fullName evidence="1">StAR-related lipid transfer protein 7, mitochondrial</fullName>
    </submittedName>
</protein>
<reference evidence="1 2" key="2">
    <citation type="submission" date="2019-04" db="EMBL/GenBank/DDBJ databases">
        <title>The genome sequence of big-headed turtle.</title>
        <authorList>
            <person name="Gong S."/>
        </authorList>
    </citation>
    <scope>NUCLEOTIDE SEQUENCE [LARGE SCALE GENOMIC DNA]</scope>
    <source>
        <strain evidence="1">DO16091913</strain>
        <tissue evidence="1">Muscle</tissue>
    </source>
</reference>
<keyword evidence="2" id="KW-1185">Reference proteome</keyword>
<gene>
    <name evidence="1" type="ORF">DR999_PMT17515</name>
</gene>
<comment type="caution">
    <text evidence="1">The sequence shown here is derived from an EMBL/GenBank/DDBJ whole genome shotgun (WGS) entry which is preliminary data.</text>
</comment>
<reference evidence="1 2" key="1">
    <citation type="submission" date="2019-04" db="EMBL/GenBank/DDBJ databases">
        <title>Draft genome of the big-headed turtle Platysternon megacephalum.</title>
        <authorList>
            <person name="Gong S."/>
        </authorList>
    </citation>
    <scope>NUCLEOTIDE SEQUENCE [LARGE SCALE GENOMIC DNA]</scope>
    <source>
        <strain evidence="1">DO16091913</strain>
        <tissue evidence="1">Muscle</tissue>
    </source>
</reference>
<organism evidence="1 2">
    <name type="scientific">Platysternon megacephalum</name>
    <name type="common">big-headed turtle</name>
    <dbReference type="NCBI Taxonomy" id="55544"/>
    <lineage>
        <taxon>Eukaryota</taxon>
        <taxon>Metazoa</taxon>
        <taxon>Chordata</taxon>
        <taxon>Craniata</taxon>
        <taxon>Vertebrata</taxon>
        <taxon>Euteleostomi</taxon>
        <taxon>Archelosauria</taxon>
        <taxon>Testudinata</taxon>
        <taxon>Testudines</taxon>
        <taxon>Cryptodira</taxon>
        <taxon>Durocryptodira</taxon>
        <taxon>Testudinoidea</taxon>
        <taxon>Platysternidae</taxon>
        <taxon>Platysternon</taxon>
    </lineage>
</organism>